<protein>
    <submittedName>
        <fullName evidence="2">Uncharacterized protein</fullName>
    </submittedName>
</protein>
<sequence length="90" mass="9666">MASITGQTPPSHAGLVERHVNPYPLLPGAITAAQRDFTGTPASRLGGTEATSEDEEHFSSQESLPAEPYGVTKIKRYLRENLTTNDPLCA</sequence>
<keyword evidence="3" id="KW-1185">Reference proteome</keyword>
<dbReference type="Proteomes" id="UP000698800">
    <property type="component" value="Unassembled WGS sequence"/>
</dbReference>
<accession>A0A9P8I0H0</accession>
<proteinExistence type="predicted"/>
<dbReference type="EMBL" id="JAGHQL010000089">
    <property type="protein sequence ID" value="KAH0539031.1"/>
    <property type="molecule type" value="Genomic_DNA"/>
</dbReference>
<evidence type="ECO:0000313" key="3">
    <source>
        <dbReference type="Proteomes" id="UP000698800"/>
    </source>
</evidence>
<reference evidence="2" key="1">
    <citation type="submission" date="2021-03" db="EMBL/GenBank/DDBJ databases">
        <title>Comparative genomics and phylogenomic investigation of the class Geoglossomycetes provide insights into ecological specialization and systematics.</title>
        <authorList>
            <person name="Melie T."/>
            <person name="Pirro S."/>
            <person name="Miller A.N."/>
            <person name="Quandt A."/>
        </authorList>
    </citation>
    <scope>NUCLEOTIDE SEQUENCE</scope>
    <source>
        <strain evidence="2">GBOQ0MN5Z8</strain>
    </source>
</reference>
<dbReference type="AlphaFoldDB" id="A0A9P8I0H0"/>
<gene>
    <name evidence="2" type="ORF">FGG08_004425</name>
</gene>
<name>A0A9P8I0H0_9PEZI</name>
<evidence type="ECO:0000313" key="2">
    <source>
        <dbReference type="EMBL" id="KAH0539031.1"/>
    </source>
</evidence>
<evidence type="ECO:0000256" key="1">
    <source>
        <dbReference type="SAM" id="MobiDB-lite"/>
    </source>
</evidence>
<comment type="caution">
    <text evidence="2">The sequence shown here is derived from an EMBL/GenBank/DDBJ whole genome shotgun (WGS) entry which is preliminary data.</text>
</comment>
<feature type="region of interest" description="Disordered" evidence="1">
    <location>
        <begin position="34"/>
        <end position="70"/>
    </location>
</feature>
<organism evidence="2 3">
    <name type="scientific">Glutinoglossum americanum</name>
    <dbReference type="NCBI Taxonomy" id="1670608"/>
    <lineage>
        <taxon>Eukaryota</taxon>
        <taxon>Fungi</taxon>
        <taxon>Dikarya</taxon>
        <taxon>Ascomycota</taxon>
        <taxon>Pezizomycotina</taxon>
        <taxon>Geoglossomycetes</taxon>
        <taxon>Geoglossales</taxon>
        <taxon>Geoglossaceae</taxon>
        <taxon>Glutinoglossum</taxon>
    </lineage>
</organism>